<feature type="chain" id="PRO_5017962241" description="Lipoprotein" evidence="1">
    <location>
        <begin position="23"/>
        <end position="135"/>
    </location>
</feature>
<proteinExistence type="predicted"/>
<accession>A0A3M0A381</accession>
<protein>
    <recommendedName>
        <fullName evidence="4">Lipoprotein</fullName>
    </recommendedName>
</protein>
<name>A0A3M0A381_9FLAO</name>
<evidence type="ECO:0000313" key="3">
    <source>
        <dbReference type="Proteomes" id="UP000280368"/>
    </source>
</evidence>
<dbReference type="AlphaFoldDB" id="A0A3M0A381"/>
<dbReference type="EMBL" id="REFH01000008">
    <property type="protein sequence ID" value="RMA76995.1"/>
    <property type="molecule type" value="Genomic_DNA"/>
</dbReference>
<dbReference type="RefSeq" id="WP_121924701.1">
    <property type="nucleotide sequence ID" value="NZ_CBCSGA010000001.1"/>
</dbReference>
<evidence type="ECO:0000256" key="1">
    <source>
        <dbReference type="SAM" id="SignalP"/>
    </source>
</evidence>
<reference evidence="2 3" key="1">
    <citation type="submission" date="2018-10" db="EMBL/GenBank/DDBJ databases">
        <title>Genomic Encyclopedia of Archaeal and Bacterial Type Strains, Phase II (KMG-II): from individual species to whole genera.</title>
        <authorList>
            <person name="Goeker M."/>
        </authorList>
    </citation>
    <scope>NUCLEOTIDE SEQUENCE [LARGE SCALE GENOMIC DNA]</scope>
    <source>
        <strain evidence="2 3">DSM 19727</strain>
    </source>
</reference>
<organism evidence="2 3">
    <name type="scientific">Flavobacterium weaverense</name>
    <dbReference type="NCBI Taxonomy" id="271156"/>
    <lineage>
        <taxon>Bacteria</taxon>
        <taxon>Pseudomonadati</taxon>
        <taxon>Bacteroidota</taxon>
        <taxon>Flavobacteriia</taxon>
        <taxon>Flavobacteriales</taxon>
        <taxon>Flavobacteriaceae</taxon>
        <taxon>Flavobacterium</taxon>
    </lineage>
</organism>
<evidence type="ECO:0008006" key="4">
    <source>
        <dbReference type="Google" id="ProtNLM"/>
    </source>
</evidence>
<dbReference type="PROSITE" id="PS51257">
    <property type="entry name" value="PROKAR_LIPOPROTEIN"/>
    <property type="match status" value="1"/>
</dbReference>
<dbReference type="OrthoDB" id="660065at2"/>
<feature type="signal peptide" evidence="1">
    <location>
        <begin position="1"/>
        <end position="22"/>
    </location>
</feature>
<keyword evidence="3" id="KW-1185">Reference proteome</keyword>
<gene>
    <name evidence="2" type="ORF">BC961_0976</name>
</gene>
<dbReference type="Proteomes" id="UP000280368">
    <property type="component" value="Unassembled WGS sequence"/>
</dbReference>
<evidence type="ECO:0000313" key="2">
    <source>
        <dbReference type="EMBL" id="RMA76995.1"/>
    </source>
</evidence>
<keyword evidence="1" id="KW-0732">Signal</keyword>
<sequence>MKNLRLKAVALVLFVTAGLASCSNDDETAIVTKQTLVTEVTGPTIAKVNEEITLEVTYAVESNCDVFNNYVEKTAENTTTIAVETRLEGTACEKTPATKKATYKFKAVKEGTHILNFKKSETEFVTQTIVVSVAS</sequence>
<comment type="caution">
    <text evidence="2">The sequence shown here is derived from an EMBL/GenBank/DDBJ whole genome shotgun (WGS) entry which is preliminary data.</text>
</comment>